<dbReference type="STRING" id="157072.A0A024TAX4"/>
<dbReference type="RefSeq" id="XP_008880895.1">
    <property type="nucleotide sequence ID" value="XM_008882673.1"/>
</dbReference>
<keyword evidence="5" id="KW-0325">Glycoprotein</keyword>
<protein>
    <recommendedName>
        <fullName evidence="9">FZ domain-containing protein</fullName>
    </recommendedName>
</protein>
<dbReference type="PANTHER" id="PTHR15819:SF11">
    <property type="entry name" value="MID1, ISOFORM A"/>
    <property type="match status" value="1"/>
</dbReference>
<dbReference type="InterPro" id="IPR055288">
    <property type="entry name" value="NALCN_aux_factor_1/2"/>
</dbReference>
<evidence type="ECO:0000313" key="8">
    <source>
        <dbReference type="EMBL" id="ETV90467.1"/>
    </source>
</evidence>
<keyword evidence="7" id="KW-0732">Signal</keyword>
<evidence type="ECO:0000256" key="6">
    <source>
        <dbReference type="ARBA" id="ARBA00029445"/>
    </source>
</evidence>
<keyword evidence="3" id="KW-1133">Transmembrane helix</keyword>
<dbReference type="EMBL" id="KI914035">
    <property type="protein sequence ID" value="ETV90467.1"/>
    <property type="molecule type" value="Genomic_DNA"/>
</dbReference>
<evidence type="ECO:0000256" key="1">
    <source>
        <dbReference type="ARBA" id="ARBA00004141"/>
    </source>
</evidence>
<sequence length="199" mass="22117">MSIPAMAKAPWLALLVTASLPGIVQAAESCVRIPQNSLVFCSMVDYAAVLDASKDPTGVIADSEAKAHYDSVDQILLRFGCSTTYSMYTCSDCRDAYKYWVCAAKFQKCGGPGQNFTATCPHFDRRNPVNTTFPNCEQTRTRMCVSLCEDVIRKCPYVLQFQCPDTETPFFSRNPATCNKLDRVWHPEAPDLPWPGSFS</sequence>
<dbReference type="OrthoDB" id="5405745at2759"/>
<dbReference type="AlphaFoldDB" id="A0A024TAX4"/>
<dbReference type="PANTHER" id="PTHR15819">
    <property type="entry name" value="TRANSMEMBRANE PROTEIN FAM155"/>
    <property type="match status" value="1"/>
</dbReference>
<organism evidence="8">
    <name type="scientific">Aphanomyces invadans</name>
    <dbReference type="NCBI Taxonomy" id="157072"/>
    <lineage>
        <taxon>Eukaryota</taxon>
        <taxon>Sar</taxon>
        <taxon>Stramenopiles</taxon>
        <taxon>Oomycota</taxon>
        <taxon>Saprolegniomycetes</taxon>
        <taxon>Saprolegniales</taxon>
        <taxon>Verrucalvaceae</taxon>
        <taxon>Aphanomyces</taxon>
    </lineage>
</organism>
<dbReference type="InterPro" id="IPR024338">
    <property type="entry name" value="MID1/Yam8"/>
</dbReference>
<feature type="signal peptide" evidence="7">
    <location>
        <begin position="1"/>
        <end position="26"/>
    </location>
</feature>
<comment type="subcellular location">
    <subcellularLocation>
        <location evidence="1">Membrane</location>
        <topology evidence="1">Multi-pass membrane protein</topology>
    </subcellularLocation>
</comment>
<evidence type="ECO:0008006" key="9">
    <source>
        <dbReference type="Google" id="ProtNLM"/>
    </source>
</evidence>
<reference evidence="8" key="1">
    <citation type="submission" date="2013-12" db="EMBL/GenBank/DDBJ databases">
        <title>The Genome Sequence of Aphanomyces invadans NJM9701.</title>
        <authorList>
            <consortium name="The Broad Institute Genomics Platform"/>
            <person name="Russ C."/>
            <person name="Tyler B."/>
            <person name="van West P."/>
            <person name="Dieguez-Uribeondo J."/>
            <person name="Young S.K."/>
            <person name="Zeng Q."/>
            <person name="Gargeya S."/>
            <person name="Fitzgerald M."/>
            <person name="Abouelleil A."/>
            <person name="Alvarado L."/>
            <person name="Chapman S.B."/>
            <person name="Gainer-Dewar J."/>
            <person name="Goldberg J."/>
            <person name="Griggs A."/>
            <person name="Gujja S."/>
            <person name="Hansen M."/>
            <person name="Howarth C."/>
            <person name="Imamovic A."/>
            <person name="Ireland A."/>
            <person name="Larimer J."/>
            <person name="McCowan C."/>
            <person name="Murphy C."/>
            <person name="Pearson M."/>
            <person name="Poon T.W."/>
            <person name="Priest M."/>
            <person name="Roberts A."/>
            <person name="Saif S."/>
            <person name="Shea T."/>
            <person name="Sykes S."/>
            <person name="Wortman J."/>
            <person name="Nusbaum C."/>
            <person name="Birren B."/>
        </authorList>
    </citation>
    <scope>NUCLEOTIDE SEQUENCE [LARGE SCALE GENOMIC DNA]</scope>
    <source>
        <strain evidence="8">NJM9701</strain>
    </source>
</reference>
<evidence type="ECO:0000256" key="3">
    <source>
        <dbReference type="ARBA" id="ARBA00022989"/>
    </source>
</evidence>
<keyword evidence="4" id="KW-0472">Membrane</keyword>
<dbReference type="Pfam" id="PF12929">
    <property type="entry name" value="Mid1"/>
    <property type="match status" value="1"/>
</dbReference>
<evidence type="ECO:0000256" key="5">
    <source>
        <dbReference type="ARBA" id="ARBA00023180"/>
    </source>
</evidence>
<evidence type="ECO:0000256" key="7">
    <source>
        <dbReference type="SAM" id="SignalP"/>
    </source>
</evidence>
<accession>A0A024TAX4</accession>
<proteinExistence type="inferred from homology"/>
<feature type="chain" id="PRO_5001534161" description="FZ domain-containing protein" evidence="7">
    <location>
        <begin position="27"/>
        <end position="199"/>
    </location>
</feature>
<gene>
    <name evidence="8" type="ORF">H310_14747</name>
</gene>
<dbReference type="GO" id="GO:0098703">
    <property type="term" value="P:calcium ion import across plasma membrane"/>
    <property type="evidence" value="ECO:0007669"/>
    <property type="project" value="InterPro"/>
</dbReference>
<evidence type="ECO:0000256" key="4">
    <source>
        <dbReference type="ARBA" id="ARBA00023136"/>
    </source>
</evidence>
<dbReference type="GeneID" id="20091797"/>
<comment type="similarity">
    <text evidence="6">Belongs to the NALF family.</text>
</comment>
<name>A0A024TAX4_9STRA</name>
<keyword evidence="2" id="KW-0812">Transmembrane</keyword>
<dbReference type="VEuPathDB" id="FungiDB:H310_14747"/>
<evidence type="ECO:0000256" key="2">
    <source>
        <dbReference type="ARBA" id="ARBA00022692"/>
    </source>
</evidence>
<dbReference type="GO" id="GO:0015275">
    <property type="term" value="F:stretch-activated, monoatomic cation-selective, calcium channel activity"/>
    <property type="evidence" value="ECO:0007669"/>
    <property type="project" value="TreeGrafter"/>
</dbReference>
<dbReference type="GO" id="GO:0005886">
    <property type="term" value="C:plasma membrane"/>
    <property type="evidence" value="ECO:0007669"/>
    <property type="project" value="TreeGrafter"/>
</dbReference>
<dbReference type="eggNOG" id="ENOG502SGIM">
    <property type="taxonomic scope" value="Eukaryota"/>
</dbReference>